<evidence type="ECO:0000313" key="3">
    <source>
        <dbReference type="EMBL" id="BBM38442.1"/>
    </source>
</evidence>
<organism evidence="3 4">
    <name type="scientific">Leptotrichia hofstadii</name>
    <dbReference type="NCBI Taxonomy" id="157688"/>
    <lineage>
        <taxon>Bacteria</taxon>
        <taxon>Fusobacteriati</taxon>
        <taxon>Fusobacteriota</taxon>
        <taxon>Fusobacteriia</taxon>
        <taxon>Fusobacteriales</taxon>
        <taxon>Leptotrichiaceae</taxon>
        <taxon>Leptotrichia</taxon>
    </lineage>
</organism>
<accession>A0A510JGI9</accession>
<keyword evidence="1" id="KW-0175">Coiled coil</keyword>
<evidence type="ECO:0000256" key="1">
    <source>
        <dbReference type="SAM" id="Coils"/>
    </source>
</evidence>
<keyword evidence="2" id="KW-0472">Membrane</keyword>
<keyword evidence="2" id="KW-1133">Transmembrane helix</keyword>
<dbReference type="KEGG" id="lhf:JCM16775_1151"/>
<evidence type="ECO:0000256" key="2">
    <source>
        <dbReference type="SAM" id="Phobius"/>
    </source>
</evidence>
<sequence>MRSGNIEKILTEVKKGIVIGLLLTGLYGVGAYIYKSQTKNAAESKNEIKDNDKNNGDTEAGYEIYGYRYKNEGDKESKVLKRNLGYEKRIAEAVNKEEVHSKLKSEYCAAIAEIKKVDKKIMPGTNILFAQAAYTQVKDSYEEYLQKIAQIKQAVLTMENKDIESETGCYYEPTRWDKVNNLNYRLKNFL</sequence>
<feature type="transmembrane region" description="Helical" evidence="2">
    <location>
        <begin position="16"/>
        <end position="34"/>
    </location>
</feature>
<keyword evidence="4" id="KW-1185">Reference proteome</keyword>
<dbReference type="OrthoDB" id="82734at2"/>
<keyword evidence="2" id="KW-0812">Transmembrane</keyword>
<dbReference type="Proteomes" id="UP000321892">
    <property type="component" value="Chromosome"/>
</dbReference>
<reference evidence="3 4" key="1">
    <citation type="submission" date="2019-07" db="EMBL/GenBank/DDBJ databases">
        <title>Complete Genome Sequence of Leptotrichia hofstadii Strain JCM16775.</title>
        <authorList>
            <person name="Watanabe S."/>
            <person name="Cui L."/>
        </authorList>
    </citation>
    <scope>NUCLEOTIDE SEQUENCE [LARGE SCALE GENOMIC DNA]</scope>
    <source>
        <strain evidence="3 4">JCM16775</strain>
    </source>
</reference>
<dbReference type="AlphaFoldDB" id="A0A510JGI9"/>
<proteinExistence type="predicted"/>
<dbReference type="EMBL" id="AP019823">
    <property type="protein sequence ID" value="BBM38442.1"/>
    <property type="molecule type" value="Genomic_DNA"/>
</dbReference>
<dbReference type="RefSeq" id="WP_026746430.1">
    <property type="nucleotide sequence ID" value="NZ_AP019823.1"/>
</dbReference>
<gene>
    <name evidence="3" type="ORF">JCM16775_1151</name>
</gene>
<feature type="coiled-coil region" evidence="1">
    <location>
        <begin position="134"/>
        <end position="161"/>
    </location>
</feature>
<protein>
    <submittedName>
        <fullName evidence="3">Uncharacterized protein</fullName>
    </submittedName>
</protein>
<name>A0A510JGI9_9FUSO</name>
<evidence type="ECO:0000313" key="4">
    <source>
        <dbReference type="Proteomes" id="UP000321892"/>
    </source>
</evidence>